<comment type="caution">
    <text evidence="3">The sequence shown here is derived from an EMBL/GenBank/DDBJ whole genome shotgun (WGS) entry which is preliminary data.</text>
</comment>
<dbReference type="Proteomes" id="UP001497392">
    <property type="component" value="Unassembled WGS sequence"/>
</dbReference>
<organism evidence="3 4">
    <name type="scientific">Coccomyxa viridis</name>
    <dbReference type="NCBI Taxonomy" id="1274662"/>
    <lineage>
        <taxon>Eukaryota</taxon>
        <taxon>Viridiplantae</taxon>
        <taxon>Chlorophyta</taxon>
        <taxon>core chlorophytes</taxon>
        <taxon>Trebouxiophyceae</taxon>
        <taxon>Trebouxiophyceae incertae sedis</taxon>
        <taxon>Coccomyxaceae</taxon>
        <taxon>Coccomyxa</taxon>
    </lineage>
</organism>
<sequence>MLTFVRFGILLCASLAAVTGVLGQAGLAAAPNSIVGPDISLENIDLSGTPFTSVQVCWPINTLIQPGSNYSVELQAESSVLQALSWDVTNSSLQLSTNGSFRSLYPIVAIVTLPGDALEAVANPSSLAATTVDAGFSAASFTVAAPFSSGDIYILGLDADALHIQSSGLGMVVANGTFVNTSIIASGVGNVYVIGVEDQVVVNLAGTAAVSIGADSSNVTITGQATGVNSISYDVGTCSVSSPFLLSDPCEQFGLINTPVIDPMWTCGLRSSGNFTCPTGGLAASEAVSAANVFPLAAALITPSPVPVPSPVRAVPSPVVAAPVPAVPSPSPPAPVPSPSPVVFPSPPPPVFPAIGLVSPSPIPSPSGEFVEARMWSSGATSIGQNSLIPPSPENLFGTGTGIGTTGNLEGDNINSFGKRRLQQIQVIGSSINKASSARTSGYRAATQILPCAESGSPLEIFG</sequence>
<dbReference type="Gene3D" id="2.160.20.120">
    <property type="match status" value="1"/>
</dbReference>
<protein>
    <submittedName>
        <fullName evidence="3">G203 protein</fullName>
    </submittedName>
</protein>
<proteinExistence type="predicted"/>
<evidence type="ECO:0000313" key="4">
    <source>
        <dbReference type="Proteomes" id="UP001497392"/>
    </source>
</evidence>
<feature type="chain" id="PRO_5046493158" evidence="1">
    <location>
        <begin position="24"/>
        <end position="463"/>
    </location>
</feature>
<keyword evidence="4" id="KW-1185">Reference proteome</keyword>
<evidence type="ECO:0000313" key="3">
    <source>
        <dbReference type="EMBL" id="CAL5218516.1"/>
    </source>
</evidence>
<dbReference type="EMBL" id="CAXHTA020000001">
    <property type="protein sequence ID" value="CAL5218516.1"/>
    <property type="molecule type" value="Genomic_DNA"/>
</dbReference>
<dbReference type="Pfam" id="PF10988">
    <property type="entry name" value="DUF2807"/>
    <property type="match status" value="1"/>
</dbReference>
<evidence type="ECO:0000259" key="2">
    <source>
        <dbReference type="Pfam" id="PF10988"/>
    </source>
</evidence>
<evidence type="ECO:0000256" key="1">
    <source>
        <dbReference type="SAM" id="SignalP"/>
    </source>
</evidence>
<name>A0ABP1FGS2_9CHLO</name>
<accession>A0ABP1FGS2</accession>
<dbReference type="InterPro" id="IPR021255">
    <property type="entry name" value="DUF2807"/>
</dbReference>
<feature type="signal peptide" evidence="1">
    <location>
        <begin position="1"/>
        <end position="23"/>
    </location>
</feature>
<reference evidence="3 4" key="1">
    <citation type="submission" date="2024-06" db="EMBL/GenBank/DDBJ databases">
        <authorList>
            <person name="Kraege A."/>
            <person name="Thomma B."/>
        </authorList>
    </citation>
    <scope>NUCLEOTIDE SEQUENCE [LARGE SCALE GENOMIC DNA]</scope>
</reference>
<feature type="domain" description="Putative auto-transporter adhesin head GIN" evidence="2">
    <location>
        <begin position="51"/>
        <end position="223"/>
    </location>
</feature>
<keyword evidence="1" id="KW-0732">Signal</keyword>
<gene>
    <name evidence="3" type="primary">g203</name>
    <name evidence="3" type="ORF">VP750_LOCUS175</name>
</gene>